<evidence type="ECO:0000256" key="1">
    <source>
        <dbReference type="SAM" id="Coils"/>
    </source>
</evidence>
<keyword evidence="1" id="KW-0175">Coiled coil</keyword>
<dbReference type="Pfam" id="PF00804">
    <property type="entry name" value="Syntaxin"/>
    <property type="match status" value="1"/>
</dbReference>
<protein>
    <recommendedName>
        <fullName evidence="3">Syntaxin N-terminal domain-containing protein</fullName>
    </recommendedName>
</protein>
<keyword evidence="2" id="KW-1133">Transmembrane helix</keyword>
<proteinExistence type="predicted"/>
<keyword evidence="2" id="KW-0812">Transmembrane</keyword>
<name>A0ABN9GJN8_9NEOB</name>
<accession>A0ABN9GJN8</accession>
<keyword evidence="2" id="KW-0472">Membrane</keyword>
<evidence type="ECO:0000259" key="3">
    <source>
        <dbReference type="SMART" id="SM00503"/>
    </source>
</evidence>
<feature type="non-terminal residue" evidence="4">
    <location>
        <position position="162"/>
    </location>
</feature>
<dbReference type="Gene3D" id="1.20.58.70">
    <property type="match status" value="1"/>
</dbReference>
<sequence>MLWYRAECGRRRPSGQAPGEPLCDSGDSTACAGMRDRLNDLSAAKGEGEDGDTVVIMQKEQFMDDFFLQVEEIRNSIAKISENVDEVKKKHSTILSAPNPEDKTKDELESLNKEIKNIANKVRTKLKCKVFCCLQNGVIGPLCAIAFLVHLNAIKTEKKKKH</sequence>
<feature type="domain" description="Syntaxin N-terminal" evidence="3">
    <location>
        <begin position="58"/>
        <end position="160"/>
    </location>
</feature>
<feature type="transmembrane region" description="Helical" evidence="2">
    <location>
        <begin position="134"/>
        <end position="154"/>
    </location>
</feature>
<dbReference type="SUPFAM" id="SSF47661">
    <property type="entry name" value="t-snare proteins"/>
    <property type="match status" value="1"/>
</dbReference>
<gene>
    <name evidence="4" type="ORF">SPARVUS_LOCUS14116034</name>
</gene>
<dbReference type="InterPro" id="IPR006011">
    <property type="entry name" value="Syntaxin_N"/>
</dbReference>
<dbReference type="SMART" id="SM00503">
    <property type="entry name" value="SynN"/>
    <property type="match status" value="1"/>
</dbReference>
<keyword evidence="5" id="KW-1185">Reference proteome</keyword>
<feature type="coiled-coil region" evidence="1">
    <location>
        <begin position="70"/>
        <end position="125"/>
    </location>
</feature>
<evidence type="ECO:0000313" key="4">
    <source>
        <dbReference type="EMBL" id="CAI9608512.1"/>
    </source>
</evidence>
<reference evidence="4" key="1">
    <citation type="submission" date="2023-05" db="EMBL/GenBank/DDBJ databases">
        <authorList>
            <person name="Stuckert A."/>
        </authorList>
    </citation>
    <scope>NUCLEOTIDE SEQUENCE</scope>
</reference>
<comment type="caution">
    <text evidence="4">The sequence shown here is derived from an EMBL/GenBank/DDBJ whole genome shotgun (WGS) entry which is preliminary data.</text>
</comment>
<evidence type="ECO:0000256" key="2">
    <source>
        <dbReference type="SAM" id="Phobius"/>
    </source>
</evidence>
<dbReference type="Proteomes" id="UP001162483">
    <property type="component" value="Unassembled WGS sequence"/>
</dbReference>
<organism evidence="4 5">
    <name type="scientific">Staurois parvus</name>
    <dbReference type="NCBI Taxonomy" id="386267"/>
    <lineage>
        <taxon>Eukaryota</taxon>
        <taxon>Metazoa</taxon>
        <taxon>Chordata</taxon>
        <taxon>Craniata</taxon>
        <taxon>Vertebrata</taxon>
        <taxon>Euteleostomi</taxon>
        <taxon>Amphibia</taxon>
        <taxon>Batrachia</taxon>
        <taxon>Anura</taxon>
        <taxon>Neobatrachia</taxon>
        <taxon>Ranoidea</taxon>
        <taxon>Ranidae</taxon>
        <taxon>Staurois</taxon>
    </lineage>
</organism>
<dbReference type="EMBL" id="CATNWA010018620">
    <property type="protein sequence ID" value="CAI9608512.1"/>
    <property type="molecule type" value="Genomic_DNA"/>
</dbReference>
<dbReference type="InterPro" id="IPR010989">
    <property type="entry name" value="SNARE"/>
</dbReference>
<evidence type="ECO:0000313" key="5">
    <source>
        <dbReference type="Proteomes" id="UP001162483"/>
    </source>
</evidence>